<dbReference type="OrthoDB" id="672127at2759"/>
<keyword evidence="1" id="KW-0472">Membrane</keyword>
<accession>A0A3L6PXR1</accession>
<dbReference type="AlphaFoldDB" id="A0A3L6PXR1"/>
<gene>
    <name evidence="2" type="ORF">C2845_PM16G21920</name>
</gene>
<keyword evidence="1" id="KW-1133">Transmembrane helix</keyword>
<keyword evidence="3" id="KW-1185">Reference proteome</keyword>
<dbReference type="STRING" id="4540.A0A3L6PXR1"/>
<dbReference type="Pfam" id="PF03140">
    <property type="entry name" value="DUF247"/>
    <property type="match status" value="1"/>
</dbReference>
<organism evidence="2 3">
    <name type="scientific">Panicum miliaceum</name>
    <name type="common">Proso millet</name>
    <name type="synonym">Broomcorn millet</name>
    <dbReference type="NCBI Taxonomy" id="4540"/>
    <lineage>
        <taxon>Eukaryota</taxon>
        <taxon>Viridiplantae</taxon>
        <taxon>Streptophyta</taxon>
        <taxon>Embryophyta</taxon>
        <taxon>Tracheophyta</taxon>
        <taxon>Spermatophyta</taxon>
        <taxon>Magnoliopsida</taxon>
        <taxon>Liliopsida</taxon>
        <taxon>Poales</taxon>
        <taxon>Poaceae</taxon>
        <taxon>PACMAD clade</taxon>
        <taxon>Panicoideae</taxon>
        <taxon>Panicodae</taxon>
        <taxon>Paniceae</taxon>
        <taxon>Panicinae</taxon>
        <taxon>Panicum</taxon>
        <taxon>Panicum sect. Panicum</taxon>
    </lineage>
</organism>
<evidence type="ECO:0000313" key="2">
    <source>
        <dbReference type="EMBL" id="RLM66405.1"/>
    </source>
</evidence>
<evidence type="ECO:0000256" key="1">
    <source>
        <dbReference type="SAM" id="Phobius"/>
    </source>
</evidence>
<dbReference type="InterPro" id="IPR004158">
    <property type="entry name" value="DUF247_pln"/>
</dbReference>
<evidence type="ECO:0000313" key="3">
    <source>
        <dbReference type="Proteomes" id="UP000275267"/>
    </source>
</evidence>
<dbReference type="PANTHER" id="PTHR31170:SF18">
    <property type="entry name" value="(WILD MALAYSIAN BANANA) HYPOTHETICAL PROTEIN"/>
    <property type="match status" value="1"/>
</dbReference>
<dbReference type="EMBL" id="PQIB02000015">
    <property type="protein sequence ID" value="RLM66405.1"/>
    <property type="molecule type" value="Genomic_DNA"/>
</dbReference>
<feature type="transmembrane region" description="Helical" evidence="1">
    <location>
        <begin position="121"/>
        <end position="148"/>
    </location>
</feature>
<protein>
    <submittedName>
        <fullName evidence="2">UPF0481 protein</fullName>
    </submittedName>
</protein>
<keyword evidence="1" id="KW-0812">Transmembrane</keyword>
<dbReference type="Proteomes" id="UP000275267">
    <property type="component" value="Unassembled WGS sequence"/>
</dbReference>
<proteinExistence type="predicted"/>
<comment type="caution">
    <text evidence="2">The sequence shown here is derived from an EMBL/GenBank/DDBJ whole genome shotgun (WGS) entry which is preliminary data.</text>
</comment>
<name>A0A3L6PXR1_PANMI</name>
<sequence>MEIPCLVVDEHTGLLFRNLIAFEQTCPQFGDDFTAYIVFLSQLISMPDDVTLLVKREIIVHHLDSDEDVSDLFTMLSKDAVFDFSGEYYLKPLCQIMEVHYQSRLNRWMAWLWLYHFSNPWVIITAVAGIVVLICTVLQTNLGILAYVKPPA</sequence>
<dbReference type="PANTHER" id="PTHR31170">
    <property type="entry name" value="BNAC04G53230D PROTEIN"/>
    <property type="match status" value="1"/>
</dbReference>
<reference evidence="3" key="1">
    <citation type="journal article" date="2019" name="Nat. Commun.">
        <title>The genome of broomcorn millet.</title>
        <authorList>
            <person name="Zou C."/>
            <person name="Miki D."/>
            <person name="Li D."/>
            <person name="Tang Q."/>
            <person name="Xiao L."/>
            <person name="Rajput S."/>
            <person name="Deng P."/>
            <person name="Jia W."/>
            <person name="Huang R."/>
            <person name="Zhang M."/>
            <person name="Sun Y."/>
            <person name="Hu J."/>
            <person name="Fu X."/>
            <person name="Schnable P.S."/>
            <person name="Li F."/>
            <person name="Zhang H."/>
            <person name="Feng B."/>
            <person name="Zhu X."/>
            <person name="Liu R."/>
            <person name="Schnable J.C."/>
            <person name="Zhu J.-K."/>
            <person name="Zhang H."/>
        </authorList>
    </citation>
    <scope>NUCLEOTIDE SEQUENCE [LARGE SCALE GENOMIC DNA]</scope>
</reference>